<dbReference type="Pfam" id="PF07896">
    <property type="entry name" value="DUF1674"/>
    <property type="match status" value="1"/>
</dbReference>
<organism evidence="3 4">
    <name type="scientific">Candidatus Methylocalor cossyra</name>
    <dbReference type="NCBI Taxonomy" id="3108543"/>
    <lineage>
        <taxon>Bacteria</taxon>
        <taxon>Pseudomonadati</taxon>
        <taxon>Pseudomonadota</taxon>
        <taxon>Gammaproteobacteria</taxon>
        <taxon>Methylococcales</taxon>
        <taxon>Methylococcaceae</taxon>
        <taxon>Candidatus Methylocalor</taxon>
    </lineage>
</organism>
<evidence type="ECO:0008006" key="5">
    <source>
        <dbReference type="Google" id="ProtNLM"/>
    </source>
</evidence>
<comment type="similarity">
    <text evidence="1">Belongs to the SDHAF4 family.</text>
</comment>
<reference evidence="3 4" key="1">
    <citation type="submission" date="2024-04" db="EMBL/GenBank/DDBJ databases">
        <authorList>
            <person name="Cremers G."/>
        </authorList>
    </citation>
    <scope>NUCLEOTIDE SEQUENCE [LARGE SCALE GENOMIC DNA]</scope>
    <source>
        <strain evidence="3">MeCH1-AG</strain>
    </source>
</reference>
<dbReference type="EMBL" id="OZ026884">
    <property type="protein sequence ID" value="CAL1239644.1"/>
    <property type="molecule type" value="Genomic_DNA"/>
</dbReference>
<dbReference type="Proteomes" id="UP001497493">
    <property type="component" value="Chromosome"/>
</dbReference>
<feature type="region of interest" description="Disordered" evidence="2">
    <location>
        <begin position="1"/>
        <end position="55"/>
    </location>
</feature>
<evidence type="ECO:0000256" key="2">
    <source>
        <dbReference type="SAM" id="MobiDB-lite"/>
    </source>
</evidence>
<gene>
    <name evidence="3" type="ORF">MECH1_V1_0868</name>
</gene>
<evidence type="ECO:0000313" key="3">
    <source>
        <dbReference type="EMBL" id="CAL1239644.1"/>
    </source>
</evidence>
<dbReference type="RefSeq" id="WP_348759187.1">
    <property type="nucleotide sequence ID" value="NZ_OZ026884.1"/>
</dbReference>
<protein>
    <recommendedName>
        <fullName evidence="5">DUF1674 domain-containing protein</fullName>
    </recommendedName>
</protein>
<dbReference type="InterPro" id="IPR012875">
    <property type="entry name" value="SDHF4"/>
</dbReference>
<name>A0ABM9NGB2_9GAMM</name>
<evidence type="ECO:0000313" key="4">
    <source>
        <dbReference type="Proteomes" id="UP001497493"/>
    </source>
</evidence>
<accession>A0ABM9NGB2</accession>
<proteinExistence type="inferred from homology"/>
<feature type="compositionally biased region" description="Basic and acidic residues" evidence="2">
    <location>
        <begin position="1"/>
        <end position="17"/>
    </location>
</feature>
<feature type="compositionally biased region" description="Basic and acidic residues" evidence="2">
    <location>
        <begin position="39"/>
        <end position="55"/>
    </location>
</feature>
<evidence type="ECO:0000256" key="1">
    <source>
        <dbReference type="ARBA" id="ARBA00005701"/>
    </source>
</evidence>
<sequence length="55" mass="6395">MVHESDTLPDEKDHDYGDEAATDAQRDPIPPRKPPQRPEPTRYGDWEKDGRCIDF</sequence>
<keyword evidence="4" id="KW-1185">Reference proteome</keyword>